<sequence>MIPSGARSGDDLGLLSYAERRMWFLDQLRPGATDYLLPYVFRITGPLRLDAFRTAVAGLHRRHEVLRCTYQAEEGEPRRVIHPAAESAPAFTVVDLSEVAPDERDSRVRDLLSRDQRTPFDLAREHPVRWLLLRLGATEHVLALTVHHIAFDAWSGYVVGEELGVLYDAAVAGVAPALGPVRVGYAAHAAREHDRIRRGEIAESVAFWERALDGVVALDLPLDHPRPPIWRPDGDSVDLAVPPALVSALTALGRSAGATRFMTALAAFTGLLARLTGQTDITVGTAVSGRDSEQTHETVGLFANSVALRSAVDATTTFRDLLGRTVASSLTAMEHQAVPFDVLVERLRPDRDLSMNPLFQAMFVFEELSGPTVTATGLRFDEVEVPPATAKVDLTLVLRHNADGGFSGHFEYATALFDRSTVQRFAELLLRLMEQAVAEPDRPLASLPLSTADEQFASLTYRPAPAPSPLPTPALIAERVRQRPDAVAVAGPDGDLDYRTLAGNADDLAYDLAQAGVRRGDVVGVCVERGPHLVTALLGAMTSGAAVLWLNPAHPADRLHDLLADAGARLVVVGGPDQGKLASCEVPVLAADAARPSADRTGWQPPEIGPADVAYIAYTSGSTGKPKGVQITHGALSEHLEVIATEFRITADSRIALVASLGFDVSLEQILTALIRGARVVPLDPRGMSADDLLDGIGQQRVTHLNLTPMYYRELISRAAPRDRRLDSVAMLYLAGDVIRGSDLQRWRDGAFGGRFICCYGPTEATITCTALDTTGCTGRESVLPIGRAVPGTRAYVLDSRLQPVPVGVPGQLFLGGRRVALGYLGRPAATADAFLPDPFSDEPGARMYRTGDLVRARPGGILEFRGRADRQIKVRGHRVEPAEVESTLLAHPDVLAAAVVQRPVGATGEPGLVAYVVRSDPERGDTGVAEYLRDRLPSYLMPAAIVALAELPRTPSGKLDHAGLPAPALTRPDLDTEIVAPRTAAEAAVVTAICEVLGIDGIGVHNDFFRLGGSSLTATRLVARLRDHAGLVLPLRDVFSTPTAAALAARADPVEKTTDAVLPRADRTSPFPLSAAQQRLWVLHQMDASGREYVVPATFRLRGPLDVGALREACRQLAERHEILRTRYVVVPGSGPSQVVDPACDVPVELVAQAGRSVEQVLGEAARRGFDLGRDHQFRVTLVRVAPDEHVLLLLTHHIAVDGWSWKIIGAELAELYGALVTGGSPTLTAPAWQYADHAVREAGRDVGDQVAFWCRALAGSGTVNLPVDRPRPEVRDAAGAVWTFRVPAEDARAVLELGRAAGATEFATWFAVYSALLSLQSGQQDLVVGTPVDCRDADGAEAVLGCFVNTMAVRVPQVGDTFVAHLAAVRSLLVEAYHHREAPFDQVVAGLGRERDPSRTPLFDTMFQVLDGAGPALPLAGLAVEPVELLPPSAMTDLSLAMRPNPDGSWTGELEYATALFEPATITRFGERLVRLIAAVAARPGVALADIELRSERERADLDAAAPRTDDPRTVLDLFAAQVARTPDAVAVTGPTGTMTYRELDEHSGRLARRLIAAGVKPGSAVAVCAGRSGRTVAALLAVLRCAAVYVPMNDTDPPDRRESLLDEAAAVAVVTDEARVAAFTGGRRPVLVDGEPDDDGSPPEALPGAALTDTAYIIFTSGSTGRPKGVLIDHDSFTHHCQVQAEAYRLGPGERLALLASLSFDASMDQMVAPLICGAAVVVLDARAVTPAQMLRDLHDHAVTVVDVTPVYYRELLQAARPGDPRLARLRLMSVGGDVVTGEDALAWQSLGTAAEFSCTYGPTEATIACTFLVIDEAEARRAGRGPLPLGRPLAGSRLLILDEAMRPVLPGAIGELFVGGRRAARGYLNRPDLTADRFLPDPLGPAGARLYRTGDLVRLRPDGVLEFLGRTDRQVKIRGFRVEPAEIESVLSALPGVRAAVVVPGPLPGGEQGLLAFVVPAAGAELDAAAVRSAARGQLPRHLMPAALTIIDELPLTANGKVDRARLPRVGAAAATPPLPSRELNPTEREVARIWTEVLGVSGLGPDDDFFDLGGHSLSAIRVGMRTQEVFGIELPPHQFFTSTTVESLAAAIHEAVEASLDALSDAEIVALAAQDLEADPR</sequence>
<organism evidence="5 6">
    <name type="scientific">Micromonospora viridifaciens</name>
    <dbReference type="NCBI Taxonomy" id="1881"/>
    <lineage>
        <taxon>Bacteria</taxon>
        <taxon>Bacillati</taxon>
        <taxon>Actinomycetota</taxon>
        <taxon>Actinomycetes</taxon>
        <taxon>Micromonosporales</taxon>
        <taxon>Micromonosporaceae</taxon>
        <taxon>Micromonospora</taxon>
    </lineage>
</organism>
<dbReference type="GO" id="GO:0043041">
    <property type="term" value="P:amino acid activation for nonribosomal peptide biosynthetic process"/>
    <property type="evidence" value="ECO:0007669"/>
    <property type="project" value="TreeGrafter"/>
</dbReference>
<evidence type="ECO:0000256" key="2">
    <source>
        <dbReference type="ARBA" id="ARBA00022450"/>
    </source>
</evidence>
<dbReference type="Pfam" id="PF00668">
    <property type="entry name" value="Condensation"/>
    <property type="match status" value="2"/>
</dbReference>
<evidence type="ECO:0000259" key="4">
    <source>
        <dbReference type="PROSITE" id="PS50075"/>
    </source>
</evidence>
<gene>
    <name evidence="5" type="ORF">GA0074695_2916</name>
</gene>
<dbReference type="RefSeq" id="WP_089006734.1">
    <property type="nucleotide sequence ID" value="NZ_LT607411.1"/>
</dbReference>
<dbReference type="OrthoDB" id="5476914at2"/>
<dbReference type="Gene3D" id="3.40.50.12780">
    <property type="entry name" value="N-terminal domain of ligase-like"/>
    <property type="match status" value="2"/>
</dbReference>
<keyword evidence="3" id="KW-0597">Phosphoprotein</keyword>
<dbReference type="InterPro" id="IPR042099">
    <property type="entry name" value="ANL_N_sf"/>
</dbReference>
<evidence type="ECO:0000256" key="3">
    <source>
        <dbReference type="ARBA" id="ARBA00022553"/>
    </source>
</evidence>
<dbReference type="InterPro" id="IPR045851">
    <property type="entry name" value="AMP-bd_C_sf"/>
</dbReference>
<dbReference type="Proteomes" id="UP000198242">
    <property type="component" value="Chromosome I"/>
</dbReference>
<keyword evidence="6" id="KW-1185">Reference proteome</keyword>
<protein>
    <submittedName>
        <fullName evidence="5">Amino acid adenylation domain-containing protein</fullName>
    </submittedName>
</protein>
<dbReference type="CDD" id="cd19531">
    <property type="entry name" value="LCL_NRPS-like"/>
    <property type="match status" value="2"/>
</dbReference>
<dbReference type="Gene3D" id="3.30.559.30">
    <property type="entry name" value="Nonribosomal peptide synthetase, condensation domain"/>
    <property type="match status" value="2"/>
</dbReference>
<dbReference type="InterPro" id="IPR000873">
    <property type="entry name" value="AMP-dep_synth/lig_dom"/>
</dbReference>
<dbReference type="EMBL" id="LT607411">
    <property type="protein sequence ID" value="SCF02184.1"/>
    <property type="molecule type" value="Genomic_DNA"/>
</dbReference>
<accession>A0A1C4X1B0</accession>
<feature type="domain" description="Carrier" evidence="4">
    <location>
        <begin position="2026"/>
        <end position="2101"/>
    </location>
</feature>
<dbReference type="PROSITE" id="PS50075">
    <property type="entry name" value="CARRIER"/>
    <property type="match status" value="2"/>
</dbReference>
<dbReference type="SUPFAM" id="SSF52777">
    <property type="entry name" value="CoA-dependent acyltransferases"/>
    <property type="match status" value="4"/>
</dbReference>
<name>A0A1C4X1B0_MICVI</name>
<dbReference type="GO" id="GO:0008610">
    <property type="term" value="P:lipid biosynthetic process"/>
    <property type="evidence" value="ECO:0007669"/>
    <property type="project" value="UniProtKB-ARBA"/>
</dbReference>
<reference evidence="6" key="1">
    <citation type="submission" date="2016-06" db="EMBL/GenBank/DDBJ databases">
        <authorList>
            <person name="Varghese N."/>
            <person name="Submissions Spin"/>
        </authorList>
    </citation>
    <scope>NUCLEOTIDE SEQUENCE [LARGE SCALE GENOMIC DNA]</scope>
    <source>
        <strain evidence="6">DSM 43909</strain>
    </source>
</reference>
<dbReference type="InterPro" id="IPR029058">
    <property type="entry name" value="AB_hydrolase_fold"/>
</dbReference>
<dbReference type="Pfam" id="PF13193">
    <property type="entry name" value="AMP-binding_C"/>
    <property type="match status" value="2"/>
</dbReference>
<dbReference type="Gene3D" id="3.30.559.10">
    <property type="entry name" value="Chloramphenicol acetyltransferase-like domain"/>
    <property type="match status" value="2"/>
</dbReference>
<dbReference type="GO" id="GO:0044550">
    <property type="term" value="P:secondary metabolite biosynthetic process"/>
    <property type="evidence" value="ECO:0007669"/>
    <property type="project" value="TreeGrafter"/>
</dbReference>
<evidence type="ECO:0000313" key="6">
    <source>
        <dbReference type="Proteomes" id="UP000198242"/>
    </source>
</evidence>
<feature type="domain" description="Carrier" evidence="4">
    <location>
        <begin position="981"/>
        <end position="1056"/>
    </location>
</feature>
<dbReference type="SUPFAM" id="SSF47336">
    <property type="entry name" value="ACP-like"/>
    <property type="match status" value="2"/>
</dbReference>
<dbReference type="Gene3D" id="3.40.50.1820">
    <property type="entry name" value="alpha/beta hydrolase"/>
    <property type="match status" value="1"/>
</dbReference>
<dbReference type="NCBIfam" id="TIGR01733">
    <property type="entry name" value="AA-adenyl-dom"/>
    <property type="match status" value="2"/>
</dbReference>
<evidence type="ECO:0000256" key="1">
    <source>
        <dbReference type="ARBA" id="ARBA00001957"/>
    </source>
</evidence>
<dbReference type="PROSITE" id="PS00455">
    <property type="entry name" value="AMP_BINDING"/>
    <property type="match status" value="2"/>
</dbReference>
<dbReference type="InterPro" id="IPR036736">
    <property type="entry name" value="ACP-like_sf"/>
</dbReference>
<dbReference type="CDD" id="cd05930">
    <property type="entry name" value="A_NRPS"/>
    <property type="match status" value="2"/>
</dbReference>
<dbReference type="InterPro" id="IPR023213">
    <property type="entry name" value="CAT-like_dom_sf"/>
</dbReference>
<dbReference type="InterPro" id="IPR020845">
    <property type="entry name" value="AMP-binding_CS"/>
</dbReference>
<dbReference type="InterPro" id="IPR025110">
    <property type="entry name" value="AMP-bd_C"/>
</dbReference>
<comment type="cofactor">
    <cofactor evidence="1">
        <name>pantetheine 4'-phosphate</name>
        <dbReference type="ChEBI" id="CHEBI:47942"/>
    </cofactor>
</comment>
<keyword evidence="2" id="KW-0596">Phosphopantetheine</keyword>
<dbReference type="GO" id="GO:0005737">
    <property type="term" value="C:cytoplasm"/>
    <property type="evidence" value="ECO:0007669"/>
    <property type="project" value="TreeGrafter"/>
</dbReference>
<evidence type="ECO:0000313" key="5">
    <source>
        <dbReference type="EMBL" id="SCF02184.1"/>
    </source>
</evidence>
<dbReference type="GO" id="GO:0003824">
    <property type="term" value="F:catalytic activity"/>
    <property type="evidence" value="ECO:0007669"/>
    <property type="project" value="InterPro"/>
</dbReference>
<dbReference type="GO" id="GO:0031177">
    <property type="term" value="F:phosphopantetheine binding"/>
    <property type="evidence" value="ECO:0007669"/>
    <property type="project" value="InterPro"/>
</dbReference>
<dbReference type="Pfam" id="PF00550">
    <property type="entry name" value="PP-binding"/>
    <property type="match status" value="2"/>
</dbReference>
<dbReference type="InterPro" id="IPR006162">
    <property type="entry name" value="Ppantetheine_attach_site"/>
</dbReference>
<dbReference type="SMART" id="SM00823">
    <property type="entry name" value="PKS_PP"/>
    <property type="match status" value="2"/>
</dbReference>
<dbReference type="SUPFAM" id="SSF56801">
    <property type="entry name" value="Acetyl-CoA synthetase-like"/>
    <property type="match status" value="2"/>
</dbReference>
<dbReference type="InterPro" id="IPR010071">
    <property type="entry name" value="AA_adenyl_dom"/>
</dbReference>
<dbReference type="Gene3D" id="1.10.1200.10">
    <property type="entry name" value="ACP-like"/>
    <property type="match status" value="1"/>
</dbReference>
<dbReference type="Gene3D" id="3.30.300.30">
    <property type="match status" value="2"/>
</dbReference>
<dbReference type="PANTHER" id="PTHR45527">
    <property type="entry name" value="NONRIBOSOMAL PEPTIDE SYNTHETASE"/>
    <property type="match status" value="1"/>
</dbReference>
<dbReference type="PANTHER" id="PTHR45527:SF1">
    <property type="entry name" value="FATTY ACID SYNTHASE"/>
    <property type="match status" value="1"/>
</dbReference>
<dbReference type="PROSITE" id="PS00012">
    <property type="entry name" value="PHOSPHOPANTETHEINE"/>
    <property type="match status" value="1"/>
</dbReference>
<dbReference type="InterPro" id="IPR020806">
    <property type="entry name" value="PKS_PP-bd"/>
</dbReference>
<dbReference type="Pfam" id="PF00501">
    <property type="entry name" value="AMP-binding"/>
    <property type="match status" value="2"/>
</dbReference>
<dbReference type="InterPro" id="IPR001242">
    <property type="entry name" value="Condensation_dom"/>
</dbReference>
<dbReference type="InterPro" id="IPR009081">
    <property type="entry name" value="PP-bd_ACP"/>
</dbReference>
<proteinExistence type="predicted"/>